<reference evidence="6" key="1">
    <citation type="submission" date="2020-03" db="EMBL/GenBank/DDBJ databases">
        <title>Draft Genome Sequence of Cylindrodendrum hubeiense.</title>
        <authorList>
            <person name="Buettner E."/>
            <person name="Kellner H."/>
        </authorList>
    </citation>
    <scope>NUCLEOTIDE SEQUENCE</scope>
    <source>
        <strain evidence="6">IHI 201604</strain>
    </source>
</reference>
<feature type="binding site" evidence="4">
    <location>
        <position position="214"/>
    </location>
    <ligand>
        <name>substrate</name>
    </ligand>
</feature>
<dbReference type="GO" id="GO:0016787">
    <property type="term" value="F:hydrolase activity"/>
    <property type="evidence" value="ECO:0007669"/>
    <property type="project" value="UniProtKB-KW"/>
</dbReference>
<dbReference type="InterPro" id="IPR036928">
    <property type="entry name" value="AS_sf"/>
</dbReference>
<dbReference type="Proteomes" id="UP000722485">
    <property type="component" value="Unassembled WGS sequence"/>
</dbReference>
<keyword evidence="7" id="KW-1185">Reference proteome</keyword>
<feature type="binding site" evidence="4">
    <location>
        <position position="240"/>
    </location>
    <ligand>
        <name>substrate</name>
    </ligand>
</feature>
<evidence type="ECO:0000259" key="5">
    <source>
        <dbReference type="Pfam" id="PF01425"/>
    </source>
</evidence>
<evidence type="ECO:0000256" key="1">
    <source>
        <dbReference type="ARBA" id="ARBA00009199"/>
    </source>
</evidence>
<comment type="caution">
    <text evidence="6">The sequence shown here is derived from an EMBL/GenBank/DDBJ whole genome shotgun (WGS) entry which is preliminary data.</text>
</comment>
<dbReference type="Pfam" id="PF01425">
    <property type="entry name" value="Amidase"/>
    <property type="match status" value="2"/>
</dbReference>
<dbReference type="EMBL" id="JAANBB010000086">
    <property type="protein sequence ID" value="KAF7551036.1"/>
    <property type="molecule type" value="Genomic_DNA"/>
</dbReference>
<comment type="similarity">
    <text evidence="1">Belongs to the amidase family.</text>
</comment>
<gene>
    <name evidence="6" type="ORF">G7Z17_g5315</name>
</gene>
<proteinExistence type="inferred from homology"/>
<evidence type="ECO:0000256" key="4">
    <source>
        <dbReference type="PIRSR" id="PIRSR001221-2"/>
    </source>
</evidence>
<feature type="domain" description="Amidase" evidence="5">
    <location>
        <begin position="108"/>
        <end position="400"/>
    </location>
</feature>
<feature type="active site" description="Acyl-ester intermediate" evidence="3">
    <location>
        <position position="264"/>
    </location>
</feature>
<feature type="binding site" evidence="4">
    <location>
        <begin position="261"/>
        <end position="264"/>
    </location>
    <ligand>
        <name>substrate</name>
    </ligand>
</feature>
<accession>A0A9P5LGA7</accession>
<dbReference type="PANTHER" id="PTHR46072:SF3">
    <property type="entry name" value="AMIDASE"/>
    <property type="match status" value="1"/>
</dbReference>
<feature type="active site" description="Charge relay system" evidence="3">
    <location>
        <position position="165"/>
    </location>
</feature>
<organism evidence="6 7">
    <name type="scientific">Cylindrodendrum hubeiense</name>
    <dbReference type="NCBI Taxonomy" id="595255"/>
    <lineage>
        <taxon>Eukaryota</taxon>
        <taxon>Fungi</taxon>
        <taxon>Dikarya</taxon>
        <taxon>Ascomycota</taxon>
        <taxon>Pezizomycotina</taxon>
        <taxon>Sordariomycetes</taxon>
        <taxon>Hypocreomycetidae</taxon>
        <taxon>Hypocreales</taxon>
        <taxon>Nectriaceae</taxon>
        <taxon>Cylindrodendrum</taxon>
    </lineage>
</organism>
<dbReference type="PIRSF" id="PIRSF001221">
    <property type="entry name" value="Amidase_fungi"/>
    <property type="match status" value="1"/>
</dbReference>
<dbReference type="PANTHER" id="PTHR46072">
    <property type="entry name" value="AMIDASE-RELATED-RELATED"/>
    <property type="match status" value="1"/>
</dbReference>
<feature type="active site" description="Charge relay system" evidence="3">
    <location>
        <position position="240"/>
    </location>
</feature>
<evidence type="ECO:0000256" key="2">
    <source>
        <dbReference type="ARBA" id="ARBA00022801"/>
    </source>
</evidence>
<feature type="domain" description="Amidase" evidence="5">
    <location>
        <begin position="442"/>
        <end position="552"/>
    </location>
</feature>
<name>A0A9P5LGA7_9HYPO</name>
<evidence type="ECO:0000313" key="6">
    <source>
        <dbReference type="EMBL" id="KAF7551036.1"/>
    </source>
</evidence>
<dbReference type="OrthoDB" id="6428749at2759"/>
<protein>
    <recommendedName>
        <fullName evidence="5">Amidase domain-containing protein</fullName>
    </recommendedName>
</protein>
<evidence type="ECO:0000256" key="3">
    <source>
        <dbReference type="PIRSR" id="PIRSR001221-1"/>
    </source>
</evidence>
<dbReference type="InterPro" id="IPR023631">
    <property type="entry name" value="Amidase_dom"/>
</dbReference>
<sequence>MNPTPDLISKQQNFTDSHFLSTNSCKIKMPSEMKNYQVIAAEKKAQQWDKIPKEWRISPETFQDANNVMEIPLKCGLLDETESKITSDYDATALLEKLKAGVWSVEQVTVAFCKRAAIAHQLTNCLTEIFFDTAIERAKKLDLEYGQKPRGKTLLPLFGLPISLKDSYQVSGYDTSTGLGCYVDEPAEHNSALAAMLLDLGAVLYCKTNLPQSIMTGDSDNNIFGRTLNPRNKLLTAGGSTGGEGALLALRGSILGVGTDIGGSIRVPSVCNAIYGFRPSVGFVPHDGVRDLTTPGTDGIRSSAGPMATSLRDCSLFLKTILQAEPWRHDSTVVSVPWIDLKPTRKLRIGVAQNDGVFTASPPVRRGLKKATDLLRGNDEIEIIPINLPNVQSHYQDIISYFTLLGSDFARTGEPVIPSLQAIGLLSVPGTTLQGFFDLNVRRAEAAKAYHKLFRDNDIDVILMPPAPHTAVPLDCWTKAAYTSLWNYLDYPAIVIPVDQVQDIDSADDLSNAKFGPDDEGLYSLYTGPEQYKDAPVCITVIGYRHRDEALLKAASVLDSVINQV</sequence>
<dbReference type="Gene3D" id="3.90.1300.10">
    <property type="entry name" value="Amidase signature (AS) domain"/>
    <property type="match status" value="1"/>
</dbReference>
<evidence type="ECO:0000313" key="7">
    <source>
        <dbReference type="Proteomes" id="UP000722485"/>
    </source>
</evidence>
<dbReference type="AlphaFoldDB" id="A0A9P5LGA7"/>
<keyword evidence="2" id="KW-0378">Hydrolase</keyword>
<dbReference type="SUPFAM" id="SSF75304">
    <property type="entry name" value="Amidase signature (AS) enzymes"/>
    <property type="match status" value="1"/>
</dbReference>